<dbReference type="Gene3D" id="1.10.10.10">
    <property type="entry name" value="Winged helix-like DNA-binding domain superfamily/Winged helix DNA-binding domain"/>
    <property type="match status" value="1"/>
</dbReference>
<evidence type="ECO:0000256" key="4">
    <source>
        <dbReference type="ARBA" id="ARBA00023163"/>
    </source>
</evidence>
<dbReference type="EMBL" id="LT670847">
    <property type="protein sequence ID" value="SHM04435.1"/>
    <property type="molecule type" value="Genomic_DNA"/>
</dbReference>
<dbReference type="Proteomes" id="UP000190911">
    <property type="component" value="Chromosome I"/>
</dbReference>
<evidence type="ECO:0000259" key="6">
    <source>
        <dbReference type="PROSITE" id="PS50931"/>
    </source>
</evidence>
<organism evidence="7 8">
    <name type="scientific">Vreelandella subglaciescola</name>
    <dbReference type="NCBI Taxonomy" id="29571"/>
    <lineage>
        <taxon>Bacteria</taxon>
        <taxon>Pseudomonadati</taxon>
        <taxon>Pseudomonadota</taxon>
        <taxon>Gammaproteobacteria</taxon>
        <taxon>Oceanospirillales</taxon>
        <taxon>Halomonadaceae</taxon>
        <taxon>Vreelandella</taxon>
    </lineage>
</organism>
<dbReference type="NCBIfam" id="NF002964">
    <property type="entry name" value="PRK03635.1"/>
    <property type="match status" value="1"/>
</dbReference>
<dbReference type="SUPFAM" id="SSF46785">
    <property type="entry name" value="Winged helix' DNA-binding domain"/>
    <property type="match status" value="1"/>
</dbReference>
<dbReference type="FunCoup" id="A0A1M7FKD3">
    <property type="interactions" value="107"/>
</dbReference>
<dbReference type="Pfam" id="PF00126">
    <property type="entry name" value="HTH_1"/>
    <property type="match status" value="1"/>
</dbReference>
<dbReference type="RefSeq" id="WP_079554906.1">
    <property type="nucleotide sequence ID" value="NZ_LT670847.1"/>
</dbReference>
<keyword evidence="2" id="KW-0805">Transcription regulation</keyword>
<keyword evidence="3" id="KW-0238">DNA-binding</keyword>
<dbReference type="InterPro" id="IPR000847">
    <property type="entry name" value="LysR_HTH_N"/>
</dbReference>
<dbReference type="PANTHER" id="PTHR30579:SF2">
    <property type="entry name" value="HTH-TYPE TRANSCRIPTIONAL REGULATOR ARGP"/>
    <property type="match status" value="1"/>
</dbReference>
<dbReference type="InterPro" id="IPR036390">
    <property type="entry name" value="WH_DNA-bd_sf"/>
</dbReference>
<dbReference type="InterPro" id="IPR017685">
    <property type="entry name" value="ArgP"/>
</dbReference>
<evidence type="ECO:0000256" key="3">
    <source>
        <dbReference type="ARBA" id="ARBA00023125"/>
    </source>
</evidence>
<dbReference type="InParanoid" id="A0A1M7FKD3"/>
<dbReference type="PRINTS" id="PR00039">
    <property type="entry name" value="HTHLYSR"/>
</dbReference>
<evidence type="ECO:0000256" key="5">
    <source>
        <dbReference type="SAM" id="MobiDB-lite"/>
    </source>
</evidence>
<dbReference type="GO" id="GO:0003700">
    <property type="term" value="F:DNA-binding transcription factor activity"/>
    <property type="evidence" value="ECO:0007669"/>
    <property type="project" value="InterPro"/>
</dbReference>
<feature type="domain" description="HTH lysR-type" evidence="6">
    <location>
        <begin position="2"/>
        <end position="58"/>
    </location>
</feature>
<dbReference type="NCBIfam" id="NF009888">
    <property type="entry name" value="PRK13348.1"/>
    <property type="match status" value="1"/>
</dbReference>
<dbReference type="InterPro" id="IPR005119">
    <property type="entry name" value="LysR_subst-bd"/>
</dbReference>
<feature type="region of interest" description="Disordered" evidence="5">
    <location>
        <begin position="290"/>
        <end position="315"/>
    </location>
</feature>
<evidence type="ECO:0000313" key="7">
    <source>
        <dbReference type="EMBL" id="SHM04435.1"/>
    </source>
</evidence>
<accession>A0A1M7FKD3</accession>
<dbReference type="Gene3D" id="3.40.190.290">
    <property type="match status" value="1"/>
</dbReference>
<name>A0A1M7FKD3_9GAMM</name>
<dbReference type="InterPro" id="IPR050176">
    <property type="entry name" value="LTTR"/>
</dbReference>
<dbReference type="STRING" id="29571.SAMN05878437_0936"/>
<dbReference type="PROSITE" id="PS50931">
    <property type="entry name" value="HTH_LYSR"/>
    <property type="match status" value="1"/>
</dbReference>
<dbReference type="NCBIfam" id="TIGR03298">
    <property type="entry name" value="argP"/>
    <property type="match status" value="1"/>
</dbReference>
<evidence type="ECO:0000256" key="2">
    <source>
        <dbReference type="ARBA" id="ARBA00023015"/>
    </source>
</evidence>
<gene>
    <name evidence="7" type="ORF">SAMN05878437_0936</name>
</gene>
<comment type="similarity">
    <text evidence="1">Belongs to the LysR transcriptional regulatory family.</text>
</comment>
<keyword evidence="8" id="KW-1185">Reference proteome</keyword>
<dbReference type="InterPro" id="IPR036388">
    <property type="entry name" value="WH-like_DNA-bd_sf"/>
</dbReference>
<keyword evidence="4" id="KW-0804">Transcription</keyword>
<evidence type="ECO:0000313" key="8">
    <source>
        <dbReference type="Proteomes" id="UP000190911"/>
    </source>
</evidence>
<feature type="compositionally biased region" description="Basic and acidic residues" evidence="5">
    <location>
        <begin position="292"/>
        <end position="306"/>
    </location>
</feature>
<reference evidence="7 8" key="1">
    <citation type="submission" date="2016-11" db="EMBL/GenBank/DDBJ databases">
        <authorList>
            <person name="Jaros S."/>
            <person name="Januszkiewicz K."/>
            <person name="Wedrychowicz H."/>
        </authorList>
    </citation>
    <scope>NUCLEOTIDE SEQUENCE [LARGE SCALE GENOMIC DNA]</scope>
    <source>
        <strain evidence="7 8">ACAM 12</strain>
    </source>
</reference>
<dbReference type="GO" id="GO:0003677">
    <property type="term" value="F:DNA binding"/>
    <property type="evidence" value="ECO:0007669"/>
    <property type="project" value="UniProtKB-KW"/>
</dbReference>
<evidence type="ECO:0000256" key="1">
    <source>
        <dbReference type="ARBA" id="ARBA00009437"/>
    </source>
</evidence>
<dbReference type="OrthoDB" id="3252676at2"/>
<proteinExistence type="inferred from homology"/>
<dbReference type="PANTHER" id="PTHR30579">
    <property type="entry name" value="TRANSCRIPTIONAL REGULATOR"/>
    <property type="match status" value="1"/>
</dbReference>
<protein>
    <submittedName>
        <fullName evidence="7">LysR family transcriptional regulator, chromosome initiation inhibitor</fullName>
    </submittedName>
</protein>
<dbReference type="AlphaFoldDB" id="A0A1M7FKD3"/>
<sequence>MLDYKLLSALATVIECGGFERAGEALGLSQSAVSQRIKTLEIRLGQPVLVRHPQLTATPAGQRLLNHYQRVCLLERELGQTLPTLEAASPRLRIALNADSLVTWWASAVSAFCRRENVLMDLVIEDQDVGLKRLRDGDVAACLCASDQPIAGARCVSLGTMTYHPMATPDYVADYFPDGPGEKAFRQAPAIVYGPNDQLQHRFLSQFGYHGPFPYHLCPESEGFVRLASAGMGYGMIPIIQVQEAVERGELISLAPGHALSVPLYWHFWRHSGDLMERLTQELAATSLDADGGLRGHDDRKNHPEKGSAAALGYS</sequence>
<dbReference type="SUPFAM" id="SSF53850">
    <property type="entry name" value="Periplasmic binding protein-like II"/>
    <property type="match status" value="1"/>
</dbReference>
<dbReference type="Pfam" id="PF03466">
    <property type="entry name" value="LysR_substrate"/>
    <property type="match status" value="1"/>
</dbReference>